<accession>A0ABU8FIS8</accession>
<evidence type="ECO:0000313" key="4">
    <source>
        <dbReference type="Proteomes" id="UP001372526"/>
    </source>
</evidence>
<dbReference type="InterPro" id="IPR036388">
    <property type="entry name" value="WH-like_DNA-bd_sf"/>
</dbReference>
<organism evidence="3 4">
    <name type="scientific">Bacillus bruguierae</name>
    <dbReference type="NCBI Taxonomy" id="3127667"/>
    <lineage>
        <taxon>Bacteria</taxon>
        <taxon>Bacillati</taxon>
        <taxon>Bacillota</taxon>
        <taxon>Bacilli</taxon>
        <taxon>Bacillales</taxon>
        <taxon>Bacillaceae</taxon>
        <taxon>Bacillus</taxon>
    </lineage>
</organism>
<dbReference type="InterPro" id="IPR026881">
    <property type="entry name" value="WYL_dom"/>
</dbReference>
<evidence type="ECO:0000259" key="2">
    <source>
        <dbReference type="Pfam" id="PF13280"/>
    </source>
</evidence>
<dbReference type="InterPro" id="IPR013196">
    <property type="entry name" value="HTH_11"/>
</dbReference>
<dbReference type="InterPro" id="IPR036390">
    <property type="entry name" value="WH_DNA-bd_sf"/>
</dbReference>
<dbReference type="Pfam" id="PF13280">
    <property type="entry name" value="WYL"/>
    <property type="match status" value="1"/>
</dbReference>
<dbReference type="Gene3D" id="1.10.10.10">
    <property type="entry name" value="Winged helix-like DNA-binding domain superfamily/Winged helix DNA-binding domain"/>
    <property type="match status" value="1"/>
</dbReference>
<keyword evidence="4" id="KW-1185">Reference proteome</keyword>
<feature type="domain" description="Helix-turn-helix type 11" evidence="1">
    <location>
        <begin position="8"/>
        <end position="60"/>
    </location>
</feature>
<sequence length="324" mass="37606">MSKMVNMLSILWLLNTRKQMTAKELAEELEISIRTVYRYIDALCASGVPIISDAGHNGGYSLLNEFTKAPLFFNPDEQKALIHAAKFAIDAGYPFSEALDEAISKLKRYTNEEQLKHINRHLRGFEVIHPTVEPSLKSTLQDLEISVAESYRLFIIYHKGKETEPQSRHIDPYGLIYWKGKWYTVAYCHLRKEIRSFRIDRIQSLSRTDKKFDRPLGFSARSFFLKDLLPDSNQLEKLISVRIQGKAHALDDLCQHWLFSHALIERSNNQALFKVDKESIHTFVPYFLLPYGKSITILEPTLLQEKLVTISFELFNHYQNTSLH</sequence>
<dbReference type="PROSITE" id="PS52050">
    <property type="entry name" value="WYL"/>
    <property type="match status" value="1"/>
</dbReference>
<dbReference type="PANTHER" id="PTHR34580:SF3">
    <property type="entry name" value="PROTEIN PAFB"/>
    <property type="match status" value="1"/>
</dbReference>
<evidence type="ECO:0000259" key="1">
    <source>
        <dbReference type="Pfam" id="PF08279"/>
    </source>
</evidence>
<dbReference type="Pfam" id="PF08279">
    <property type="entry name" value="HTH_11"/>
    <property type="match status" value="1"/>
</dbReference>
<comment type="caution">
    <text evidence="3">The sequence shown here is derived from an EMBL/GenBank/DDBJ whole genome shotgun (WGS) entry which is preliminary data.</text>
</comment>
<protein>
    <submittedName>
        <fullName evidence="3">YafY family protein</fullName>
    </submittedName>
</protein>
<gene>
    <name evidence="3" type="ORF">WAZ07_15010</name>
</gene>
<dbReference type="InterPro" id="IPR051534">
    <property type="entry name" value="CBASS_pafABC_assoc_protein"/>
</dbReference>
<reference evidence="3 4" key="1">
    <citation type="submission" date="2024-01" db="EMBL/GenBank/DDBJ databases">
        <title>Seven novel Bacillus-like species.</title>
        <authorList>
            <person name="Liu G."/>
        </authorList>
    </citation>
    <scope>NUCLEOTIDE SEQUENCE [LARGE SCALE GENOMIC DNA]</scope>
    <source>
        <strain evidence="3 4">FJAT-51639</strain>
    </source>
</reference>
<name>A0ABU8FIS8_9BACI</name>
<dbReference type="Proteomes" id="UP001372526">
    <property type="component" value="Unassembled WGS sequence"/>
</dbReference>
<proteinExistence type="predicted"/>
<dbReference type="RefSeq" id="WP_336473115.1">
    <property type="nucleotide sequence ID" value="NZ_JBAWSX010000008.1"/>
</dbReference>
<dbReference type="SUPFAM" id="SSF46785">
    <property type="entry name" value="Winged helix' DNA-binding domain"/>
    <property type="match status" value="1"/>
</dbReference>
<feature type="domain" description="WYL" evidence="2">
    <location>
        <begin position="139"/>
        <end position="205"/>
    </location>
</feature>
<dbReference type="PANTHER" id="PTHR34580">
    <property type="match status" value="1"/>
</dbReference>
<evidence type="ECO:0000313" key="3">
    <source>
        <dbReference type="EMBL" id="MEI4802603.1"/>
    </source>
</evidence>
<dbReference type="EMBL" id="JBAWSX010000008">
    <property type="protein sequence ID" value="MEI4802603.1"/>
    <property type="molecule type" value="Genomic_DNA"/>
</dbReference>